<dbReference type="NCBIfam" id="NF006053">
    <property type="entry name" value="PRK08201.1"/>
    <property type="match status" value="1"/>
</dbReference>
<dbReference type="SUPFAM" id="SSF53187">
    <property type="entry name" value="Zn-dependent exopeptidases"/>
    <property type="match status" value="1"/>
</dbReference>
<keyword evidence="1" id="KW-0645">Protease</keyword>
<feature type="domain" description="Peptidase M20 dimerisation" evidence="4">
    <location>
        <begin position="201"/>
        <end position="359"/>
    </location>
</feature>
<protein>
    <recommendedName>
        <fullName evidence="4">Peptidase M20 dimerisation domain-containing protein</fullName>
    </recommendedName>
</protein>
<organism evidence="5 6">
    <name type="scientific">Deinococcus daejeonensis</name>
    <dbReference type="NCBI Taxonomy" id="1007098"/>
    <lineage>
        <taxon>Bacteria</taxon>
        <taxon>Thermotogati</taxon>
        <taxon>Deinococcota</taxon>
        <taxon>Deinococci</taxon>
        <taxon>Deinococcales</taxon>
        <taxon>Deinococcaceae</taxon>
        <taxon>Deinococcus</taxon>
    </lineage>
</organism>
<dbReference type="Pfam" id="PF07687">
    <property type="entry name" value="M20_dimer"/>
    <property type="match status" value="1"/>
</dbReference>
<name>A0ABQ2IQT7_9DEIO</name>
<dbReference type="PANTHER" id="PTHR43270:SF12">
    <property type="entry name" value="SUCCINYL-DIAMINOPIMELATE DESUCCINYLASE"/>
    <property type="match status" value="1"/>
</dbReference>
<dbReference type="Gene3D" id="3.30.70.360">
    <property type="match status" value="1"/>
</dbReference>
<dbReference type="InterPro" id="IPR011650">
    <property type="entry name" value="Peptidase_M20_dimer"/>
</dbReference>
<evidence type="ECO:0000256" key="3">
    <source>
        <dbReference type="ARBA" id="ARBA00022801"/>
    </source>
</evidence>
<evidence type="ECO:0000256" key="1">
    <source>
        <dbReference type="ARBA" id="ARBA00022670"/>
    </source>
</evidence>
<sequence>MPVSPYHPPMTTPDLSAALNREQANEELFDLLRIPSVSADPTRTADMAATAEFLRAKLAGLGFTARIDPTAGHPVVYAERLNAPGKPTVLIYGHYDVQPEAPLEEWVTPPFEPTVRDGRIYARGSTDDKGQAYAHVKGVELLLTQGELPVNVKFLLEGEEEIGSPNLEPYLRDHAEELKADVIVISDGSRFAPDVPTITYGVRGLSYVEIHVQGANRDLHSGSYGGAAPNPINALAEIITRLKDDQGRVTIPGFYDGIDDLTDTERQMWADLPHDDAAFAASIGVPALPGEAGYTTLERLWGRPTLDVNGIWGGYQGEGSKTVIAAKAGAKVSMRLVPGQDPERITRLISEYVPTLAPAGTTAVVHPHHGGRPFKFDLNSPYNLAANRALKRVFGREAVFARTGGSIPIVAAFNDLLHAPVLFVDLGLNEDAPHSPNESFAVSDYHNGILTSAYLLQELGAPTTAE</sequence>
<keyword evidence="6" id="KW-1185">Reference proteome</keyword>
<dbReference type="NCBIfam" id="NF006579">
    <property type="entry name" value="PRK09104.1"/>
    <property type="match status" value="1"/>
</dbReference>
<evidence type="ECO:0000259" key="4">
    <source>
        <dbReference type="Pfam" id="PF07687"/>
    </source>
</evidence>
<comment type="caution">
    <text evidence="5">The sequence shown here is derived from an EMBL/GenBank/DDBJ whole genome shotgun (WGS) entry which is preliminary data.</text>
</comment>
<dbReference type="PANTHER" id="PTHR43270">
    <property type="entry name" value="BETA-ALA-HIS DIPEPTIDASE"/>
    <property type="match status" value="1"/>
</dbReference>
<gene>
    <name evidence="5" type="ORF">GCM10010842_00540</name>
</gene>
<proteinExistence type="predicted"/>
<keyword evidence="2" id="KW-0479">Metal-binding</keyword>
<dbReference type="Proteomes" id="UP000645517">
    <property type="component" value="Unassembled WGS sequence"/>
</dbReference>
<dbReference type="InterPro" id="IPR002933">
    <property type="entry name" value="Peptidase_M20"/>
</dbReference>
<reference evidence="6" key="1">
    <citation type="journal article" date="2019" name="Int. J. Syst. Evol. Microbiol.">
        <title>The Global Catalogue of Microorganisms (GCM) 10K type strain sequencing project: providing services to taxonomists for standard genome sequencing and annotation.</title>
        <authorList>
            <consortium name="The Broad Institute Genomics Platform"/>
            <consortium name="The Broad Institute Genome Sequencing Center for Infectious Disease"/>
            <person name="Wu L."/>
            <person name="Ma J."/>
        </authorList>
    </citation>
    <scope>NUCLEOTIDE SEQUENCE [LARGE SCALE GENOMIC DNA]</scope>
    <source>
        <strain evidence="6">JCM 16918</strain>
    </source>
</reference>
<dbReference type="NCBIfam" id="NF005914">
    <property type="entry name" value="PRK07907.1"/>
    <property type="match status" value="1"/>
</dbReference>
<dbReference type="InterPro" id="IPR051458">
    <property type="entry name" value="Cyt/Met_Dipeptidase"/>
</dbReference>
<dbReference type="CDD" id="cd05680">
    <property type="entry name" value="M20_dipept_like"/>
    <property type="match status" value="1"/>
</dbReference>
<dbReference type="EMBL" id="BMOR01000001">
    <property type="protein sequence ID" value="GGN27507.1"/>
    <property type="molecule type" value="Genomic_DNA"/>
</dbReference>
<evidence type="ECO:0000313" key="5">
    <source>
        <dbReference type="EMBL" id="GGN27507.1"/>
    </source>
</evidence>
<evidence type="ECO:0000313" key="6">
    <source>
        <dbReference type="Proteomes" id="UP000645517"/>
    </source>
</evidence>
<accession>A0ABQ2IQT7</accession>
<dbReference type="Pfam" id="PF01546">
    <property type="entry name" value="Peptidase_M20"/>
    <property type="match status" value="1"/>
</dbReference>
<evidence type="ECO:0000256" key="2">
    <source>
        <dbReference type="ARBA" id="ARBA00022723"/>
    </source>
</evidence>
<dbReference type="Gene3D" id="3.40.630.10">
    <property type="entry name" value="Zn peptidases"/>
    <property type="match status" value="1"/>
</dbReference>
<keyword evidence="3" id="KW-0378">Hydrolase</keyword>